<dbReference type="GO" id="GO:0003677">
    <property type="term" value="F:DNA binding"/>
    <property type="evidence" value="ECO:0007669"/>
    <property type="project" value="UniProtKB-KW"/>
</dbReference>
<accession>A0A1T5DFK0</accession>
<keyword evidence="7" id="KW-1185">Reference proteome</keyword>
<keyword evidence="4" id="KW-0472">Membrane</keyword>
<keyword evidence="1" id="KW-0805">Transcription regulation</keyword>
<dbReference type="PRINTS" id="PR00038">
    <property type="entry name" value="HTHLUXR"/>
</dbReference>
<dbReference type="InterPro" id="IPR011623">
    <property type="entry name" value="7TMR_DISM_rcpt_extracell_dom1"/>
</dbReference>
<gene>
    <name evidence="6" type="ORF">SAMN05660841_01934</name>
</gene>
<dbReference type="AlphaFoldDB" id="A0A1T5DFK0"/>
<dbReference type="Proteomes" id="UP000190150">
    <property type="component" value="Unassembled WGS sequence"/>
</dbReference>
<dbReference type="Pfam" id="PF00196">
    <property type="entry name" value="GerE"/>
    <property type="match status" value="1"/>
</dbReference>
<evidence type="ECO:0000259" key="5">
    <source>
        <dbReference type="PROSITE" id="PS50043"/>
    </source>
</evidence>
<keyword evidence="2" id="KW-0238">DNA-binding</keyword>
<evidence type="ECO:0000256" key="3">
    <source>
        <dbReference type="ARBA" id="ARBA00023163"/>
    </source>
</evidence>
<dbReference type="SMART" id="SM00421">
    <property type="entry name" value="HTH_LUXR"/>
    <property type="match status" value="1"/>
</dbReference>
<dbReference type="InterPro" id="IPR000792">
    <property type="entry name" value="Tscrpt_reg_LuxR_C"/>
</dbReference>
<evidence type="ECO:0000256" key="2">
    <source>
        <dbReference type="ARBA" id="ARBA00023125"/>
    </source>
</evidence>
<dbReference type="GO" id="GO:0006355">
    <property type="term" value="P:regulation of DNA-templated transcription"/>
    <property type="evidence" value="ECO:0007669"/>
    <property type="project" value="InterPro"/>
</dbReference>
<feature type="domain" description="HTH luxR-type" evidence="5">
    <location>
        <begin position="422"/>
        <end position="487"/>
    </location>
</feature>
<dbReference type="SUPFAM" id="SSF46894">
    <property type="entry name" value="C-terminal effector domain of the bipartite response regulators"/>
    <property type="match status" value="1"/>
</dbReference>
<dbReference type="PROSITE" id="PS50043">
    <property type="entry name" value="HTH_LUXR_2"/>
    <property type="match status" value="1"/>
</dbReference>
<dbReference type="STRING" id="1513896.SAMN05660841_01934"/>
<dbReference type="OrthoDB" id="9807565at2"/>
<keyword evidence="3" id="KW-0804">Transcription</keyword>
<reference evidence="7" key="1">
    <citation type="submission" date="2017-02" db="EMBL/GenBank/DDBJ databases">
        <authorList>
            <person name="Varghese N."/>
            <person name="Submissions S."/>
        </authorList>
    </citation>
    <scope>NUCLEOTIDE SEQUENCE [LARGE SCALE GENOMIC DNA]</scope>
    <source>
        <strain evidence="7">DSM 24091</strain>
    </source>
</reference>
<dbReference type="PANTHER" id="PTHR44688">
    <property type="entry name" value="DNA-BINDING TRANSCRIPTIONAL ACTIVATOR DEVR_DOSR"/>
    <property type="match status" value="1"/>
</dbReference>
<feature type="transmembrane region" description="Helical" evidence="4">
    <location>
        <begin position="283"/>
        <end position="303"/>
    </location>
</feature>
<protein>
    <submittedName>
        <fullName evidence="6">7TM diverse intracellular signalling</fullName>
    </submittedName>
</protein>
<dbReference type="PANTHER" id="PTHR44688:SF16">
    <property type="entry name" value="DNA-BINDING TRANSCRIPTIONAL ACTIVATOR DEVR_DOSR"/>
    <property type="match status" value="1"/>
</dbReference>
<organism evidence="6 7">
    <name type="scientific">Sphingobacterium nematocida</name>
    <dbReference type="NCBI Taxonomy" id="1513896"/>
    <lineage>
        <taxon>Bacteria</taxon>
        <taxon>Pseudomonadati</taxon>
        <taxon>Bacteroidota</taxon>
        <taxon>Sphingobacteriia</taxon>
        <taxon>Sphingobacteriales</taxon>
        <taxon>Sphingobacteriaceae</taxon>
        <taxon>Sphingobacterium</taxon>
    </lineage>
</organism>
<dbReference type="CDD" id="cd06170">
    <property type="entry name" value="LuxR_C_like"/>
    <property type="match status" value="1"/>
</dbReference>
<dbReference type="InterPro" id="IPR036388">
    <property type="entry name" value="WH-like_DNA-bd_sf"/>
</dbReference>
<keyword evidence="4" id="KW-1133">Transmembrane helix</keyword>
<dbReference type="Pfam" id="PF07695">
    <property type="entry name" value="7TMR-DISM_7TM"/>
    <property type="match status" value="1"/>
</dbReference>
<feature type="transmembrane region" description="Helical" evidence="4">
    <location>
        <begin position="310"/>
        <end position="331"/>
    </location>
</feature>
<keyword evidence="4" id="KW-0812">Transmembrane</keyword>
<evidence type="ECO:0000256" key="1">
    <source>
        <dbReference type="ARBA" id="ARBA00023015"/>
    </source>
</evidence>
<feature type="transmembrane region" description="Helical" evidence="4">
    <location>
        <begin position="20"/>
        <end position="37"/>
    </location>
</feature>
<feature type="transmembrane region" description="Helical" evidence="4">
    <location>
        <begin position="196"/>
        <end position="217"/>
    </location>
</feature>
<proteinExistence type="predicted"/>
<sequence>MANWLINQKRCSSTCYLGRYFAFSFFIFLVLFSYHAASATVPDLSKLKFEALNNHPLLSVAKDETGDSWIKGELPKELIRTFAVLQIPTIHIPDFEMYAYKNGLLTPIQKNTNLNNRVIKNRYLTYYFRTDSTLYYLNIKKHPVSRLDIIVNETGQFSHMESTSLIQNGLYYGLSLMVIIFNIVLYFVFYDRRFVIYALFQLSLLSIFFYQDGMYYYFSDGRWDFPHFLVWNIAACAILSGIFTYYFLGLKQQIPYFKKMALWLIGFTIACVALFTLTEIQVFRNLASVFFYLFPSICVYHAVRMFKKDVYARFLILFYGLMLLVGVAYTLQKYLDSPFLSFFDMNVFRLTSILEIIGVSFALIFKVRALQKENEQYRADLRKHLTLLEEHAISSKQDFEASEPPPNNVNTSSILIRSFTDDIADQYELTERETEVLACIWNGDSNQDIADQLYISINTVKFHVSRLYVKLDVKNRSEVRSMKGKVARSLPL</sequence>
<evidence type="ECO:0000313" key="6">
    <source>
        <dbReference type="EMBL" id="SKB70482.1"/>
    </source>
</evidence>
<evidence type="ECO:0000256" key="4">
    <source>
        <dbReference type="SAM" id="Phobius"/>
    </source>
</evidence>
<dbReference type="InterPro" id="IPR016032">
    <property type="entry name" value="Sig_transdc_resp-reg_C-effctor"/>
</dbReference>
<dbReference type="Gene3D" id="1.10.10.10">
    <property type="entry name" value="Winged helix-like DNA-binding domain superfamily/Winged helix DNA-binding domain"/>
    <property type="match status" value="1"/>
</dbReference>
<feature type="transmembrane region" description="Helical" evidence="4">
    <location>
        <begin position="170"/>
        <end position="189"/>
    </location>
</feature>
<evidence type="ECO:0000313" key="7">
    <source>
        <dbReference type="Proteomes" id="UP000190150"/>
    </source>
</evidence>
<feature type="transmembrane region" description="Helical" evidence="4">
    <location>
        <begin position="229"/>
        <end position="248"/>
    </location>
</feature>
<dbReference type="PROSITE" id="PS00622">
    <property type="entry name" value="HTH_LUXR_1"/>
    <property type="match status" value="1"/>
</dbReference>
<name>A0A1T5DFK0_9SPHI</name>
<feature type="transmembrane region" description="Helical" evidence="4">
    <location>
        <begin position="260"/>
        <end position="277"/>
    </location>
</feature>
<feature type="transmembrane region" description="Helical" evidence="4">
    <location>
        <begin position="347"/>
        <end position="365"/>
    </location>
</feature>
<dbReference type="EMBL" id="FUZF01000007">
    <property type="protein sequence ID" value="SKB70482.1"/>
    <property type="molecule type" value="Genomic_DNA"/>
</dbReference>